<name>A0ABS0IG05_9BACT</name>
<dbReference type="Proteomes" id="UP000597617">
    <property type="component" value="Unassembled WGS sequence"/>
</dbReference>
<dbReference type="EMBL" id="JADQDQ010000003">
    <property type="protein sequence ID" value="MBF9237299.1"/>
    <property type="molecule type" value="Genomic_DNA"/>
</dbReference>
<keyword evidence="3" id="KW-1185">Reference proteome</keyword>
<gene>
    <name evidence="2" type="ORF">I2I05_07805</name>
</gene>
<evidence type="ECO:0000313" key="2">
    <source>
        <dbReference type="EMBL" id="MBF9237299.1"/>
    </source>
</evidence>
<feature type="chain" id="PRO_5047210560" evidence="1">
    <location>
        <begin position="24"/>
        <end position="233"/>
    </location>
</feature>
<feature type="signal peptide" evidence="1">
    <location>
        <begin position="1"/>
        <end position="23"/>
    </location>
</feature>
<comment type="caution">
    <text evidence="2">The sequence shown here is derived from an EMBL/GenBank/DDBJ whole genome shotgun (WGS) entry which is preliminary data.</text>
</comment>
<dbReference type="RefSeq" id="WP_196281676.1">
    <property type="nucleotide sequence ID" value="NZ_JADQDQ010000003.1"/>
</dbReference>
<reference evidence="2 3" key="1">
    <citation type="submission" date="2020-11" db="EMBL/GenBank/DDBJ databases">
        <authorList>
            <person name="Kim M.K."/>
        </authorList>
    </citation>
    <scope>NUCLEOTIDE SEQUENCE [LARGE SCALE GENOMIC DNA]</scope>
    <source>
        <strain evidence="2 3">BT683</strain>
    </source>
</reference>
<evidence type="ECO:0000313" key="3">
    <source>
        <dbReference type="Proteomes" id="UP000597617"/>
    </source>
</evidence>
<proteinExistence type="predicted"/>
<dbReference type="PROSITE" id="PS51257">
    <property type="entry name" value="PROKAR_LIPOPROTEIN"/>
    <property type="match status" value="1"/>
</dbReference>
<sequence length="233" mass="26981">MIQRIVVLLVLSCWILSCQQQHSKVDVVTIAFKSQPLDSLTADFLVHAHDSMDTWSDTLVSHISKALQRQGIDTILYYRSGCSGCEILIEPGKPSCDCNSTELLSYLYWQYQGQTFVKKLDCCQNNPVLRTSADAFNFYYQNTSVLDEGTQFYLDFARYNKEHPDKPRFLPRGPIHDGIRYIHLQTGAHQIGVNVWMGEYDSKGSPLFLDYQWRRKQWEWANRLENLPVVFGK</sequence>
<organism evidence="2 3">
    <name type="scientific">Hymenobacter jeongseonensis</name>
    <dbReference type="NCBI Taxonomy" id="2791027"/>
    <lineage>
        <taxon>Bacteria</taxon>
        <taxon>Pseudomonadati</taxon>
        <taxon>Bacteroidota</taxon>
        <taxon>Cytophagia</taxon>
        <taxon>Cytophagales</taxon>
        <taxon>Hymenobacteraceae</taxon>
        <taxon>Hymenobacter</taxon>
    </lineage>
</organism>
<accession>A0ABS0IG05</accession>
<protein>
    <submittedName>
        <fullName evidence="2">Uncharacterized protein</fullName>
    </submittedName>
</protein>
<evidence type="ECO:0000256" key="1">
    <source>
        <dbReference type="SAM" id="SignalP"/>
    </source>
</evidence>
<keyword evidence="1" id="KW-0732">Signal</keyword>